<dbReference type="Proteomes" id="UP001589740">
    <property type="component" value="Unassembled WGS sequence"/>
</dbReference>
<reference evidence="1 2" key="1">
    <citation type="submission" date="2024-09" db="EMBL/GenBank/DDBJ databases">
        <authorList>
            <person name="Sun Q."/>
            <person name="Mori K."/>
        </authorList>
    </citation>
    <scope>NUCLEOTIDE SEQUENCE [LARGE SCALE GENOMIC DNA]</scope>
    <source>
        <strain evidence="1 2">JCM 12822</strain>
    </source>
</reference>
<gene>
    <name evidence="1" type="ORF">ACFFLE_11115</name>
</gene>
<protein>
    <recommendedName>
        <fullName evidence="3">GIY-YIG domain-containing protein</fullName>
    </recommendedName>
</protein>
<sequence>DFEYESGEISDINAIIPENLMKNEEERNKIKAKIEDCVPENTSGVYVFKVVECLSEGASVFDSKWEKHRENKKTPALIKKNKESPILYVGKDNNLRTRLLNHIYGVSKDQKTGEYLWQSTSGLKLSGFIIDNPDFKFKVEFFYIIKGDSDDKTYMLLNQLVEKVLHDQLNPRLGSSMS</sequence>
<evidence type="ECO:0000313" key="2">
    <source>
        <dbReference type="Proteomes" id="UP001589740"/>
    </source>
</evidence>
<feature type="non-terminal residue" evidence="1">
    <location>
        <position position="1"/>
    </location>
</feature>
<keyword evidence="2" id="KW-1185">Reference proteome</keyword>
<dbReference type="EMBL" id="JBHMAH010000040">
    <property type="protein sequence ID" value="MFB9861617.1"/>
    <property type="molecule type" value="Genomic_DNA"/>
</dbReference>
<organism evidence="1 2">
    <name type="scientific">Salinicoccus siamensis</name>
    <dbReference type="NCBI Taxonomy" id="381830"/>
    <lineage>
        <taxon>Bacteria</taxon>
        <taxon>Bacillati</taxon>
        <taxon>Bacillota</taxon>
        <taxon>Bacilli</taxon>
        <taxon>Bacillales</taxon>
        <taxon>Staphylococcaceae</taxon>
        <taxon>Salinicoccus</taxon>
    </lineage>
</organism>
<name>A0ABV5Z682_9STAP</name>
<dbReference type="SUPFAM" id="SSF82771">
    <property type="entry name" value="GIY-YIG endonuclease"/>
    <property type="match status" value="1"/>
</dbReference>
<evidence type="ECO:0000313" key="1">
    <source>
        <dbReference type="EMBL" id="MFB9861617.1"/>
    </source>
</evidence>
<proteinExistence type="predicted"/>
<comment type="caution">
    <text evidence="1">The sequence shown here is derived from an EMBL/GenBank/DDBJ whole genome shotgun (WGS) entry which is preliminary data.</text>
</comment>
<dbReference type="InterPro" id="IPR035901">
    <property type="entry name" value="GIY-YIG_endonuc_sf"/>
</dbReference>
<evidence type="ECO:0008006" key="3">
    <source>
        <dbReference type="Google" id="ProtNLM"/>
    </source>
</evidence>
<dbReference type="RefSeq" id="WP_380572263.1">
    <property type="nucleotide sequence ID" value="NZ_JBHMAH010000040.1"/>
</dbReference>
<accession>A0ABV5Z682</accession>